<reference evidence="1 2" key="1">
    <citation type="submission" date="2020-07" db="EMBL/GenBank/DDBJ databases">
        <title>Sequencing the genomes of 1000 actinobacteria strains.</title>
        <authorList>
            <person name="Klenk H.-P."/>
        </authorList>
    </citation>
    <scope>NUCLEOTIDE SEQUENCE [LARGE SCALE GENOMIC DNA]</scope>
    <source>
        <strain evidence="1 2">DSM 45772</strain>
    </source>
</reference>
<protein>
    <submittedName>
        <fullName evidence="1">Uncharacterized protein</fullName>
    </submittedName>
</protein>
<dbReference type="RefSeq" id="WP_179797063.1">
    <property type="nucleotide sequence ID" value="NZ_JACCBN010000001.1"/>
</dbReference>
<name>A0A7Y9E280_9PSEU</name>
<dbReference type="EMBL" id="JACCBN010000001">
    <property type="protein sequence ID" value="NYD39794.1"/>
    <property type="molecule type" value="Genomic_DNA"/>
</dbReference>
<proteinExistence type="predicted"/>
<dbReference type="Proteomes" id="UP000535890">
    <property type="component" value="Unassembled WGS sequence"/>
</dbReference>
<keyword evidence="2" id="KW-1185">Reference proteome</keyword>
<gene>
    <name evidence="1" type="ORF">BJ983_005896</name>
</gene>
<evidence type="ECO:0000313" key="1">
    <source>
        <dbReference type="EMBL" id="NYD39794.1"/>
    </source>
</evidence>
<sequence length="78" mass="8387">MNARPRFIPIEPARDLERDAATSAAARRRAVRVVAALSTGVEDCRELLGMLGLHRAAGLPGPAPDEFVEFTPPQPGRP</sequence>
<organism evidence="1 2">
    <name type="scientific">Actinomycetospora corticicola</name>
    <dbReference type="NCBI Taxonomy" id="663602"/>
    <lineage>
        <taxon>Bacteria</taxon>
        <taxon>Bacillati</taxon>
        <taxon>Actinomycetota</taxon>
        <taxon>Actinomycetes</taxon>
        <taxon>Pseudonocardiales</taxon>
        <taxon>Pseudonocardiaceae</taxon>
        <taxon>Actinomycetospora</taxon>
    </lineage>
</organism>
<evidence type="ECO:0000313" key="2">
    <source>
        <dbReference type="Proteomes" id="UP000535890"/>
    </source>
</evidence>
<dbReference type="AlphaFoldDB" id="A0A7Y9E280"/>
<comment type="caution">
    <text evidence="1">The sequence shown here is derived from an EMBL/GenBank/DDBJ whole genome shotgun (WGS) entry which is preliminary data.</text>
</comment>
<accession>A0A7Y9E280</accession>